<evidence type="ECO:0000259" key="3">
    <source>
        <dbReference type="Pfam" id="PF14200"/>
    </source>
</evidence>
<name>A0A494XEQ8_9BURK</name>
<evidence type="ECO:0000313" key="4">
    <source>
        <dbReference type="EMBL" id="RKP46073.1"/>
    </source>
</evidence>
<proteinExistence type="predicted"/>
<dbReference type="InterPro" id="IPR000772">
    <property type="entry name" value="Ricin_B_lectin"/>
</dbReference>
<dbReference type="Pfam" id="PF14200">
    <property type="entry name" value="RicinB_lectin_2"/>
    <property type="match status" value="1"/>
</dbReference>
<dbReference type="SUPFAM" id="SSF50370">
    <property type="entry name" value="Ricin B-like lectins"/>
    <property type="match status" value="1"/>
</dbReference>
<keyword evidence="5" id="KW-1185">Reference proteome</keyword>
<dbReference type="InterPro" id="IPR017853">
    <property type="entry name" value="GH"/>
</dbReference>
<feature type="region of interest" description="Disordered" evidence="1">
    <location>
        <begin position="555"/>
        <end position="584"/>
    </location>
</feature>
<dbReference type="AlphaFoldDB" id="A0A494XEQ8"/>
<evidence type="ECO:0000313" key="5">
    <source>
        <dbReference type="Proteomes" id="UP000280434"/>
    </source>
</evidence>
<dbReference type="RefSeq" id="WP_121279861.1">
    <property type="nucleotide sequence ID" value="NZ_RBZV01000008.1"/>
</dbReference>
<organism evidence="4 5">
    <name type="scientific">Trinickia fusca</name>
    <dbReference type="NCBI Taxonomy" id="2419777"/>
    <lineage>
        <taxon>Bacteria</taxon>
        <taxon>Pseudomonadati</taxon>
        <taxon>Pseudomonadota</taxon>
        <taxon>Betaproteobacteria</taxon>
        <taxon>Burkholderiales</taxon>
        <taxon>Burkholderiaceae</taxon>
        <taxon>Trinickia</taxon>
    </lineage>
</organism>
<evidence type="ECO:0000256" key="2">
    <source>
        <dbReference type="SAM" id="SignalP"/>
    </source>
</evidence>
<evidence type="ECO:0000256" key="1">
    <source>
        <dbReference type="SAM" id="MobiDB-lite"/>
    </source>
</evidence>
<dbReference type="InterPro" id="IPR035992">
    <property type="entry name" value="Ricin_B-like_lectins"/>
</dbReference>
<gene>
    <name evidence="4" type="ORF">D7S89_19105</name>
</gene>
<reference evidence="4 5" key="1">
    <citation type="submission" date="2018-10" db="EMBL/GenBank/DDBJ databases">
        <title>Paraburkholderia sp. 7MK8-2, isolated from soil.</title>
        <authorList>
            <person name="Gao Z.-H."/>
            <person name="Qiu L.-H."/>
        </authorList>
    </citation>
    <scope>NUCLEOTIDE SEQUENCE [LARGE SCALE GENOMIC DNA]</scope>
    <source>
        <strain evidence="4 5">7MK8-2</strain>
    </source>
</reference>
<dbReference type="CDD" id="cd00161">
    <property type="entry name" value="beta-trefoil_Ricin-like"/>
    <property type="match status" value="1"/>
</dbReference>
<dbReference type="SUPFAM" id="SSF51445">
    <property type="entry name" value="(Trans)glycosidases"/>
    <property type="match status" value="1"/>
</dbReference>
<accession>A0A494XEQ8</accession>
<dbReference type="Proteomes" id="UP000280434">
    <property type="component" value="Unassembled WGS sequence"/>
</dbReference>
<feature type="signal peptide" evidence="2">
    <location>
        <begin position="1"/>
        <end position="44"/>
    </location>
</feature>
<dbReference type="Gene3D" id="3.20.20.80">
    <property type="entry name" value="Glycosidases"/>
    <property type="match status" value="1"/>
</dbReference>
<feature type="chain" id="PRO_5019770215" description="Ricin B lectin domain-containing protein" evidence="2">
    <location>
        <begin position="45"/>
        <end position="584"/>
    </location>
</feature>
<feature type="domain" description="Ricin B lectin" evidence="3">
    <location>
        <begin position="475"/>
        <end position="555"/>
    </location>
</feature>
<keyword evidence="2" id="KW-0732">Signal</keyword>
<dbReference type="Gene3D" id="2.80.10.50">
    <property type="match status" value="1"/>
</dbReference>
<protein>
    <recommendedName>
        <fullName evidence="3">Ricin B lectin domain-containing protein</fullName>
    </recommendedName>
</protein>
<comment type="caution">
    <text evidence="4">The sequence shown here is derived from an EMBL/GenBank/DDBJ whole genome shotgun (WGS) entry which is preliminary data.</text>
</comment>
<dbReference type="OrthoDB" id="9801455at2"/>
<dbReference type="EMBL" id="RBZV01000008">
    <property type="protein sequence ID" value="RKP46073.1"/>
    <property type="molecule type" value="Genomic_DNA"/>
</dbReference>
<sequence length="584" mass="63703">MKRQILKSFLAGKTHKRAGPRWRLASLIASVACTLMAGSTAAHTDDSWMFSRPRLIGFNWADPNDNFQAGQLNLSGTLPSYTYQSFYNAGSYVGSTFKAWNTNVNTVRIPINYATVSNSAYWSQYRGAIDGLLASGVYVVICYWPDGKDGLGVPYGTVNESNWLSAWGTVLSQYITNPQVYFEPINEPWGYSTWGQIDTAGMHDTGNLDPLKQLYHDWEGAAVQSYRSTTAGAGAASLPGAIKHRVILGGGMVEEDVKDLANDSSFDDYLLGFHMYAFVWQTQHGDLGHTGINPNELRRHTDWPAYLAGLINRYWPRVVITEFGAETNLTGYDATNAGYDSSGMKIPSIQGMANYSYTYRTGMIWWPGFKGSYTQGSSTPQSISMDQYDFFKSNAEAYAGQYSQTPYLLLSSTPSNAGLATLLSAASLDSSAITSFIQQDYLSTCPAVTVTSYNGNGGALFNRSSWASAGPAGDQFSICNDQNSDGFYNITNLTSQAGSVVDVNGNSTIAGAGLDFYSVNGQQNQKWLPIVAALGSHPIYFTSEHNYQLMEVRGDPGAASTQSSPHDLDQWPLNGGLNQQWAVH</sequence>